<evidence type="ECO:0000313" key="3">
    <source>
        <dbReference type="Proteomes" id="UP000597459"/>
    </source>
</evidence>
<keyword evidence="3" id="KW-1185">Reference proteome</keyword>
<dbReference type="Proteomes" id="UP000597459">
    <property type="component" value="Unassembled WGS sequence"/>
</dbReference>
<name>A0A967EJJ0_9PROT</name>
<accession>A0A967EJJ0</accession>
<evidence type="ECO:0000256" key="1">
    <source>
        <dbReference type="SAM" id="MobiDB-lite"/>
    </source>
</evidence>
<evidence type="ECO:0000313" key="2">
    <source>
        <dbReference type="EMBL" id="NHO55254.1"/>
    </source>
</evidence>
<organism evidence="2 3">
    <name type="scientific">Acetobacter estunensis</name>
    <dbReference type="NCBI Taxonomy" id="104097"/>
    <lineage>
        <taxon>Bacteria</taxon>
        <taxon>Pseudomonadati</taxon>
        <taxon>Pseudomonadota</taxon>
        <taxon>Alphaproteobacteria</taxon>
        <taxon>Acetobacterales</taxon>
        <taxon>Acetobacteraceae</taxon>
        <taxon>Acetobacter</taxon>
    </lineage>
</organism>
<protein>
    <submittedName>
        <fullName evidence="2">Uncharacterized protein</fullName>
    </submittedName>
</protein>
<dbReference type="RefSeq" id="WP_166318738.1">
    <property type="nucleotide sequence ID" value="NZ_WOTH01000058.1"/>
</dbReference>
<proteinExistence type="predicted"/>
<reference evidence="2" key="1">
    <citation type="submission" date="2019-11" db="EMBL/GenBank/DDBJ databases">
        <title>Description of new Acetobacter species.</title>
        <authorList>
            <person name="Cleenwerck I."/>
            <person name="Sombolestani A.S."/>
        </authorList>
    </citation>
    <scope>NUCLEOTIDE SEQUENCE</scope>
    <source>
        <strain evidence="2">LMG 1626</strain>
    </source>
</reference>
<sequence>MSVNWKNILPTVFGALSAIGGVAAQGKIAALNSAAQTAVKAAVTKADDGIDHLVSAYNSWDEKNPVAAEAITGTIGVLNGLGLSVPSVDTVQIHVKAAIADLVGILVPVSSATTSTVSTPVPAASSAETATTTPAS</sequence>
<feature type="region of interest" description="Disordered" evidence="1">
    <location>
        <begin position="115"/>
        <end position="136"/>
    </location>
</feature>
<dbReference type="AlphaFoldDB" id="A0A967EJJ0"/>
<gene>
    <name evidence="2" type="ORF">GOB87_15135</name>
</gene>
<dbReference type="EMBL" id="WOTH01000058">
    <property type="protein sequence ID" value="NHO55254.1"/>
    <property type="molecule type" value="Genomic_DNA"/>
</dbReference>
<comment type="caution">
    <text evidence="2">The sequence shown here is derived from an EMBL/GenBank/DDBJ whole genome shotgun (WGS) entry which is preliminary data.</text>
</comment>